<evidence type="ECO:0008006" key="4">
    <source>
        <dbReference type="Google" id="ProtNLM"/>
    </source>
</evidence>
<keyword evidence="1" id="KW-0732">Signal</keyword>
<protein>
    <recommendedName>
        <fullName evidence="4">3D domain-containing protein</fullName>
    </recommendedName>
</protein>
<dbReference type="Proteomes" id="UP001597189">
    <property type="component" value="Unassembled WGS sequence"/>
</dbReference>
<sequence length="155" mass="16099">MIKKVILTTISFAAVLAAGIGFSSVTASANTYRGTAASYQYQPQTSTYSQTTPVKNTSVAKAINTSSTAATISVAQFESQGVVYLNGNKWTYYSGSLTADGTSISANGLDPNGYRVVAAPANVAFGTKIMTPLGMGVVHDRGTAITGNHYDVVIQ</sequence>
<accession>A0ABW4D4Q4</accession>
<dbReference type="RefSeq" id="WP_203643796.1">
    <property type="nucleotide sequence ID" value="NZ_BOLN01000003.1"/>
</dbReference>
<feature type="signal peptide" evidence="1">
    <location>
        <begin position="1"/>
        <end position="29"/>
    </location>
</feature>
<evidence type="ECO:0000313" key="2">
    <source>
        <dbReference type="EMBL" id="MFD1455123.1"/>
    </source>
</evidence>
<evidence type="ECO:0000256" key="1">
    <source>
        <dbReference type="SAM" id="SignalP"/>
    </source>
</evidence>
<evidence type="ECO:0000313" key="3">
    <source>
        <dbReference type="Proteomes" id="UP001597189"/>
    </source>
</evidence>
<gene>
    <name evidence="2" type="ORF">ACFQ44_05385</name>
</gene>
<dbReference type="EMBL" id="JBHTOD010000003">
    <property type="protein sequence ID" value="MFD1455123.1"/>
    <property type="molecule type" value="Genomic_DNA"/>
</dbReference>
<proteinExistence type="predicted"/>
<name>A0ABW4D4Q4_9LACO</name>
<keyword evidence="3" id="KW-1185">Reference proteome</keyword>
<organism evidence="2 3">
    <name type="scientific">Levilactobacillus lanxiensis</name>
    <dbReference type="NCBI Taxonomy" id="2799568"/>
    <lineage>
        <taxon>Bacteria</taxon>
        <taxon>Bacillati</taxon>
        <taxon>Bacillota</taxon>
        <taxon>Bacilli</taxon>
        <taxon>Lactobacillales</taxon>
        <taxon>Lactobacillaceae</taxon>
        <taxon>Levilactobacillus</taxon>
    </lineage>
</organism>
<feature type="chain" id="PRO_5045851216" description="3D domain-containing protein" evidence="1">
    <location>
        <begin position="30"/>
        <end position="155"/>
    </location>
</feature>
<reference evidence="3" key="1">
    <citation type="journal article" date="2019" name="Int. J. Syst. Evol. Microbiol.">
        <title>The Global Catalogue of Microorganisms (GCM) 10K type strain sequencing project: providing services to taxonomists for standard genome sequencing and annotation.</title>
        <authorList>
            <consortium name="The Broad Institute Genomics Platform"/>
            <consortium name="The Broad Institute Genome Sequencing Center for Infectious Disease"/>
            <person name="Wu L."/>
            <person name="Ma J."/>
        </authorList>
    </citation>
    <scope>NUCLEOTIDE SEQUENCE [LARGE SCALE GENOMIC DNA]</scope>
    <source>
        <strain evidence="3">CCM 8979</strain>
    </source>
</reference>
<comment type="caution">
    <text evidence="2">The sequence shown here is derived from an EMBL/GenBank/DDBJ whole genome shotgun (WGS) entry which is preliminary data.</text>
</comment>